<protein>
    <submittedName>
        <fullName evidence="1">Uncharacterized protein</fullName>
    </submittedName>
</protein>
<name>A0A1F5JXZ1_9BACT</name>
<organism evidence="1 2">
    <name type="scientific">Candidatus Daviesbacteria bacterium RIFCSPHIGHO2_02_FULL_36_13</name>
    <dbReference type="NCBI Taxonomy" id="1797768"/>
    <lineage>
        <taxon>Bacteria</taxon>
        <taxon>Candidatus Daviesiibacteriota</taxon>
    </lineage>
</organism>
<proteinExistence type="predicted"/>
<reference evidence="1 2" key="1">
    <citation type="journal article" date="2016" name="Nat. Commun.">
        <title>Thousands of microbial genomes shed light on interconnected biogeochemical processes in an aquifer system.</title>
        <authorList>
            <person name="Anantharaman K."/>
            <person name="Brown C.T."/>
            <person name="Hug L.A."/>
            <person name="Sharon I."/>
            <person name="Castelle C.J."/>
            <person name="Probst A.J."/>
            <person name="Thomas B.C."/>
            <person name="Singh A."/>
            <person name="Wilkins M.J."/>
            <person name="Karaoz U."/>
            <person name="Brodie E.L."/>
            <person name="Williams K.H."/>
            <person name="Hubbard S.S."/>
            <person name="Banfield J.F."/>
        </authorList>
    </citation>
    <scope>NUCLEOTIDE SEQUENCE [LARGE SCALE GENOMIC DNA]</scope>
</reference>
<dbReference type="AlphaFoldDB" id="A0A1F5JXZ1"/>
<dbReference type="STRING" id="1797768.A3C59_05120"/>
<dbReference type="EMBL" id="MFCV01000009">
    <property type="protein sequence ID" value="OGE33484.1"/>
    <property type="molecule type" value="Genomic_DNA"/>
</dbReference>
<gene>
    <name evidence="1" type="ORF">A3C59_05120</name>
</gene>
<accession>A0A1F5JXZ1</accession>
<comment type="caution">
    <text evidence="1">The sequence shown here is derived from an EMBL/GenBank/DDBJ whole genome shotgun (WGS) entry which is preliminary data.</text>
</comment>
<evidence type="ECO:0000313" key="2">
    <source>
        <dbReference type="Proteomes" id="UP000176902"/>
    </source>
</evidence>
<dbReference type="PROSITE" id="PS51257">
    <property type="entry name" value="PROKAR_LIPOPROTEIN"/>
    <property type="match status" value="1"/>
</dbReference>
<dbReference type="Proteomes" id="UP000176902">
    <property type="component" value="Unassembled WGS sequence"/>
</dbReference>
<sequence>MEAKIKIIGLGIAAAVVTGCSGDSPNPLALFNGELDKTECTGDMKRYIWRGELERNSVQRGGWTMEF</sequence>
<evidence type="ECO:0000313" key="1">
    <source>
        <dbReference type="EMBL" id="OGE33484.1"/>
    </source>
</evidence>